<dbReference type="InterPro" id="IPR036866">
    <property type="entry name" value="RibonucZ/Hydroxyglut_hydro"/>
</dbReference>
<dbReference type="AlphaFoldDB" id="A0A8J8MLE7"/>
<evidence type="ECO:0000259" key="1">
    <source>
        <dbReference type="SMART" id="SM00849"/>
    </source>
</evidence>
<keyword evidence="3" id="KW-1185">Reference proteome</keyword>
<accession>A0A8J8MLE7</accession>
<dbReference type="PANTHER" id="PTHR47619:SF1">
    <property type="entry name" value="EXODEOXYRIBONUCLEASE WALJ"/>
    <property type="match status" value="1"/>
</dbReference>
<protein>
    <submittedName>
        <fullName evidence="2">MBL fold metallo-hydrolase</fullName>
    </submittedName>
</protein>
<organism evidence="2 3">
    <name type="scientific">Vallitalea pronyensis</name>
    <dbReference type="NCBI Taxonomy" id="1348613"/>
    <lineage>
        <taxon>Bacteria</taxon>
        <taxon>Bacillati</taxon>
        <taxon>Bacillota</taxon>
        <taxon>Clostridia</taxon>
        <taxon>Lachnospirales</taxon>
        <taxon>Vallitaleaceae</taxon>
        <taxon>Vallitalea</taxon>
    </lineage>
</organism>
<evidence type="ECO:0000313" key="3">
    <source>
        <dbReference type="Proteomes" id="UP000683246"/>
    </source>
</evidence>
<dbReference type="Gene3D" id="3.60.15.10">
    <property type="entry name" value="Ribonuclease Z/Hydroxyacylglutathione hydrolase-like"/>
    <property type="match status" value="1"/>
</dbReference>
<name>A0A8J8MLE7_9FIRM</name>
<sequence length="267" mass="29668">MAFKICSIASGSSGNCIYVGTDQVNILVDSGISGKRVALGLGEIGVDPTRLDGIFITHEHSDHIKGVGVLARKYKIPIYATKKTQQAVLNYRQIGKMEHAHFIEIRPDENVTLKDMVIHPFRSFHDAIDPVCYTFLHDGKKISVATDLGCYDEYIVSKLVDSNVLFIEANHDVKMLEVGGYPYFLKKRILSDVGHLSNELSGHLISSLYHQNLSHVILGHLSQENNFPELAYEAVRAVLMDCAHVDHERLKLFVAGRNSNSKLVVVG</sequence>
<dbReference type="Pfam" id="PF12706">
    <property type="entry name" value="Lactamase_B_2"/>
    <property type="match status" value="1"/>
</dbReference>
<evidence type="ECO:0000313" key="2">
    <source>
        <dbReference type="EMBL" id="QUI23448.1"/>
    </source>
</evidence>
<dbReference type="InterPro" id="IPR052533">
    <property type="entry name" value="WalJ/YycJ-like"/>
</dbReference>
<dbReference type="InterPro" id="IPR001279">
    <property type="entry name" value="Metallo-B-lactamas"/>
</dbReference>
<reference evidence="2" key="1">
    <citation type="submission" date="2020-07" db="EMBL/GenBank/DDBJ databases">
        <title>Vallitalea pronyensis genome.</title>
        <authorList>
            <person name="Postec A."/>
        </authorList>
    </citation>
    <scope>NUCLEOTIDE SEQUENCE</scope>
    <source>
        <strain evidence="2">FatNI3</strain>
    </source>
</reference>
<feature type="domain" description="Metallo-beta-lactamase" evidence="1">
    <location>
        <begin position="13"/>
        <end position="203"/>
    </location>
</feature>
<dbReference type="KEGG" id="vpy:HZI73_14650"/>
<dbReference type="SUPFAM" id="SSF56281">
    <property type="entry name" value="Metallo-hydrolase/oxidoreductase"/>
    <property type="match status" value="1"/>
</dbReference>
<dbReference type="PANTHER" id="PTHR47619">
    <property type="entry name" value="METALLO-HYDROLASE YYCJ-RELATED"/>
    <property type="match status" value="1"/>
</dbReference>
<dbReference type="SMART" id="SM00849">
    <property type="entry name" value="Lactamase_B"/>
    <property type="match status" value="1"/>
</dbReference>
<proteinExistence type="predicted"/>
<dbReference type="EMBL" id="CP058649">
    <property type="protein sequence ID" value="QUI23448.1"/>
    <property type="molecule type" value="Genomic_DNA"/>
</dbReference>
<gene>
    <name evidence="2" type="ORF">HZI73_14650</name>
</gene>
<dbReference type="RefSeq" id="WP_212694132.1">
    <property type="nucleotide sequence ID" value="NZ_CP058649.1"/>
</dbReference>
<dbReference type="Proteomes" id="UP000683246">
    <property type="component" value="Chromosome"/>
</dbReference>